<protein>
    <submittedName>
        <fullName evidence="2">Uncharacterized protein</fullName>
    </submittedName>
</protein>
<feature type="compositionally biased region" description="Polar residues" evidence="1">
    <location>
        <begin position="74"/>
        <end position="87"/>
    </location>
</feature>
<reference evidence="2 3" key="1">
    <citation type="journal article" date="2024" name="BMC Genomics">
        <title>De novo assembly and annotation of Popillia japonica's genome with initial clues to its potential as an invasive pest.</title>
        <authorList>
            <person name="Cucini C."/>
            <person name="Boschi S."/>
            <person name="Funari R."/>
            <person name="Cardaioli E."/>
            <person name="Iannotti N."/>
            <person name="Marturano G."/>
            <person name="Paoli F."/>
            <person name="Bruttini M."/>
            <person name="Carapelli A."/>
            <person name="Frati F."/>
            <person name="Nardi F."/>
        </authorList>
    </citation>
    <scope>NUCLEOTIDE SEQUENCE [LARGE SCALE GENOMIC DNA]</scope>
    <source>
        <strain evidence="2">DMR45628</strain>
    </source>
</reference>
<dbReference type="EMBL" id="JASPKY010000053">
    <property type="protein sequence ID" value="KAK9744985.1"/>
    <property type="molecule type" value="Genomic_DNA"/>
</dbReference>
<evidence type="ECO:0000313" key="3">
    <source>
        <dbReference type="Proteomes" id="UP001458880"/>
    </source>
</evidence>
<feature type="region of interest" description="Disordered" evidence="1">
    <location>
        <begin position="1"/>
        <end position="36"/>
    </location>
</feature>
<comment type="caution">
    <text evidence="2">The sequence shown here is derived from an EMBL/GenBank/DDBJ whole genome shotgun (WGS) entry which is preliminary data.</text>
</comment>
<dbReference type="Proteomes" id="UP001458880">
    <property type="component" value="Unassembled WGS sequence"/>
</dbReference>
<accession>A0AAW1MG44</accession>
<feature type="compositionally biased region" description="Polar residues" evidence="1">
    <location>
        <begin position="101"/>
        <end position="114"/>
    </location>
</feature>
<organism evidence="2 3">
    <name type="scientific">Popillia japonica</name>
    <name type="common">Japanese beetle</name>
    <dbReference type="NCBI Taxonomy" id="7064"/>
    <lineage>
        <taxon>Eukaryota</taxon>
        <taxon>Metazoa</taxon>
        <taxon>Ecdysozoa</taxon>
        <taxon>Arthropoda</taxon>
        <taxon>Hexapoda</taxon>
        <taxon>Insecta</taxon>
        <taxon>Pterygota</taxon>
        <taxon>Neoptera</taxon>
        <taxon>Endopterygota</taxon>
        <taxon>Coleoptera</taxon>
        <taxon>Polyphaga</taxon>
        <taxon>Scarabaeiformia</taxon>
        <taxon>Scarabaeidae</taxon>
        <taxon>Rutelinae</taxon>
        <taxon>Popillia</taxon>
    </lineage>
</organism>
<feature type="compositionally biased region" description="Basic and acidic residues" evidence="1">
    <location>
        <begin position="16"/>
        <end position="35"/>
    </location>
</feature>
<keyword evidence="3" id="KW-1185">Reference proteome</keyword>
<feature type="region of interest" description="Disordered" evidence="1">
    <location>
        <begin position="48"/>
        <end position="114"/>
    </location>
</feature>
<evidence type="ECO:0000256" key="1">
    <source>
        <dbReference type="SAM" id="MobiDB-lite"/>
    </source>
</evidence>
<proteinExistence type="predicted"/>
<name>A0AAW1MG44_POPJA</name>
<gene>
    <name evidence="2" type="ORF">QE152_g7331</name>
</gene>
<sequence>MGDKSDGGSKSRVRKKEFLIKQRRPIREQDRRETNEDTLINAEEVFKPRNAVMRTPPNVAVQRSNQFDKADANVNVTTERPRSGSSPREQERNKISKHTSTESNTKSNHGGRSY</sequence>
<dbReference type="AlphaFoldDB" id="A0AAW1MG44"/>
<evidence type="ECO:0000313" key="2">
    <source>
        <dbReference type="EMBL" id="KAK9744985.1"/>
    </source>
</evidence>